<dbReference type="OrthoDB" id="9811381at2"/>
<evidence type="ECO:0000313" key="9">
    <source>
        <dbReference type="Proteomes" id="UP000008457"/>
    </source>
</evidence>
<evidence type="ECO:0000256" key="6">
    <source>
        <dbReference type="HAMAP-Rule" id="MF_00073"/>
    </source>
</evidence>
<dbReference type="HAMAP" id="MF_00073">
    <property type="entry name" value="NusB"/>
    <property type="match status" value="1"/>
</dbReference>
<keyword evidence="2 6" id="KW-0889">Transcription antitermination</keyword>
<dbReference type="NCBIfam" id="TIGR01951">
    <property type="entry name" value="nusB"/>
    <property type="match status" value="1"/>
</dbReference>
<dbReference type="GO" id="GO:0003723">
    <property type="term" value="F:RNA binding"/>
    <property type="evidence" value="ECO:0007669"/>
    <property type="project" value="UniProtKB-UniRule"/>
</dbReference>
<reference evidence="9" key="1">
    <citation type="submission" date="2010-11" db="EMBL/GenBank/DDBJ databases">
        <title>The complete genome of Mahella australiensis DSM 15567.</title>
        <authorList>
            <consortium name="US DOE Joint Genome Institute (JGI-PGF)"/>
            <person name="Lucas S."/>
            <person name="Copeland A."/>
            <person name="Lapidus A."/>
            <person name="Bruce D."/>
            <person name="Goodwin L."/>
            <person name="Pitluck S."/>
            <person name="Kyrpides N."/>
            <person name="Mavromatis K."/>
            <person name="Pagani I."/>
            <person name="Ivanova N."/>
            <person name="Teshima H."/>
            <person name="Brettin T."/>
            <person name="Detter J.C."/>
            <person name="Han C."/>
            <person name="Tapia R."/>
            <person name="Land M."/>
            <person name="Hauser L."/>
            <person name="Markowitz V."/>
            <person name="Cheng J.-F."/>
            <person name="Hugenholtz P."/>
            <person name="Woyke T."/>
            <person name="Wu D."/>
            <person name="Spring S."/>
            <person name="Pukall R."/>
            <person name="Steenblock K."/>
            <person name="Schneider S."/>
            <person name="Klenk H.-P."/>
            <person name="Eisen J.A."/>
        </authorList>
    </citation>
    <scope>NUCLEOTIDE SEQUENCE [LARGE SCALE GENOMIC DNA]</scope>
    <source>
        <strain evidence="9">DSM 15567 / CIP 107919 / 50-1 BON</strain>
    </source>
</reference>
<evidence type="ECO:0000256" key="3">
    <source>
        <dbReference type="ARBA" id="ARBA00022884"/>
    </source>
</evidence>
<dbReference type="InterPro" id="IPR006027">
    <property type="entry name" value="NusB_RsmB_TIM44"/>
</dbReference>
<keyword evidence="9" id="KW-1185">Reference proteome</keyword>
<evidence type="ECO:0000259" key="7">
    <source>
        <dbReference type="Pfam" id="PF01029"/>
    </source>
</evidence>
<evidence type="ECO:0000256" key="2">
    <source>
        <dbReference type="ARBA" id="ARBA00022814"/>
    </source>
</evidence>
<comment type="function">
    <text evidence="6">Involved in transcription antitermination. Required for transcription of ribosomal RNA (rRNA) genes. Binds specifically to the boxA antiterminator sequence of the ribosomal RNA (rrn) operons.</text>
</comment>
<dbReference type="HOGENOM" id="CLU_087843_3_3_9"/>
<dbReference type="KEGG" id="mas:Mahau_0784"/>
<organism evidence="8 9">
    <name type="scientific">Mahella australiensis (strain DSM 15567 / CIP 107919 / 50-1 BON)</name>
    <dbReference type="NCBI Taxonomy" id="697281"/>
    <lineage>
        <taxon>Bacteria</taxon>
        <taxon>Bacillati</taxon>
        <taxon>Bacillota</taxon>
        <taxon>Clostridia</taxon>
        <taxon>Thermoanaerobacterales</taxon>
        <taxon>Thermoanaerobacterales Family IV. Incertae Sedis</taxon>
        <taxon>Mahella</taxon>
    </lineage>
</organism>
<keyword evidence="3 6" id="KW-0694">RNA-binding</keyword>
<dbReference type="GO" id="GO:0006353">
    <property type="term" value="P:DNA-templated transcription termination"/>
    <property type="evidence" value="ECO:0007669"/>
    <property type="project" value="UniProtKB-UniRule"/>
</dbReference>
<dbReference type="PANTHER" id="PTHR11078:SF3">
    <property type="entry name" value="ANTITERMINATION NUSB DOMAIN-CONTAINING PROTEIN"/>
    <property type="match status" value="1"/>
</dbReference>
<dbReference type="Pfam" id="PF01029">
    <property type="entry name" value="NusB"/>
    <property type="match status" value="1"/>
</dbReference>
<dbReference type="Gene3D" id="1.10.940.10">
    <property type="entry name" value="NusB-like"/>
    <property type="match status" value="1"/>
</dbReference>
<dbReference type="SUPFAM" id="SSF48013">
    <property type="entry name" value="NusB-like"/>
    <property type="match status" value="1"/>
</dbReference>
<dbReference type="STRING" id="697281.Mahau_0784"/>
<evidence type="ECO:0000256" key="5">
    <source>
        <dbReference type="ARBA" id="ARBA00023163"/>
    </source>
</evidence>
<dbReference type="PANTHER" id="PTHR11078">
    <property type="entry name" value="N UTILIZATION SUBSTANCE PROTEIN B-RELATED"/>
    <property type="match status" value="1"/>
</dbReference>
<protein>
    <recommendedName>
        <fullName evidence="6">Transcription antitermination protein NusB</fullName>
    </recommendedName>
    <alternativeName>
        <fullName evidence="6">Antitermination factor NusB</fullName>
    </alternativeName>
</protein>
<dbReference type="InterPro" id="IPR035926">
    <property type="entry name" value="NusB-like_sf"/>
</dbReference>
<name>F4A180_MAHA5</name>
<evidence type="ECO:0000256" key="4">
    <source>
        <dbReference type="ARBA" id="ARBA00023015"/>
    </source>
</evidence>
<comment type="similarity">
    <text evidence="1 6">Belongs to the NusB family.</text>
</comment>
<dbReference type="EMBL" id="CP002360">
    <property type="protein sequence ID" value="AEE95983.1"/>
    <property type="molecule type" value="Genomic_DNA"/>
</dbReference>
<dbReference type="Proteomes" id="UP000008457">
    <property type="component" value="Chromosome"/>
</dbReference>
<gene>
    <name evidence="6" type="primary">nusB</name>
    <name evidence="8" type="ordered locus">Mahau_0784</name>
</gene>
<reference evidence="8 9" key="2">
    <citation type="journal article" date="2011" name="Stand. Genomic Sci.">
        <title>Complete genome sequence of Mahella australiensis type strain (50-1 BON).</title>
        <authorList>
            <person name="Sikorski J."/>
            <person name="Teshima H."/>
            <person name="Nolan M."/>
            <person name="Lucas S."/>
            <person name="Hammon N."/>
            <person name="Deshpande S."/>
            <person name="Cheng J.F."/>
            <person name="Pitluck S."/>
            <person name="Liolios K."/>
            <person name="Pagani I."/>
            <person name="Ivanova N."/>
            <person name="Huntemann M."/>
            <person name="Mavromatis K."/>
            <person name="Ovchinikova G."/>
            <person name="Pati A."/>
            <person name="Tapia R."/>
            <person name="Han C."/>
            <person name="Goodwin L."/>
            <person name="Chen A."/>
            <person name="Palaniappan K."/>
            <person name="Land M."/>
            <person name="Hauser L."/>
            <person name="Ngatchou-Djao O.D."/>
            <person name="Rohde M."/>
            <person name="Pukall R."/>
            <person name="Spring S."/>
            <person name="Abt B."/>
            <person name="Goker M."/>
            <person name="Detter J.C."/>
            <person name="Woyke T."/>
            <person name="Bristow J."/>
            <person name="Markowitz V."/>
            <person name="Hugenholtz P."/>
            <person name="Eisen J.A."/>
            <person name="Kyrpides N.C."/>
            <person name="Klenk H.P."/>
            <person name="Lapidus A."/>
        </authorList>
    </citation>
    <scope>NUCLEOTIDE SEQUENCE [LARGE SCALE GENOMIC DNA]</scope>
    <source>
        <strain evidence="9">DSM 15567 / CIP 107919 / 50-1 BON</strain>
    </source>
</reference>
<evidence type="ECO:0000256" key="1">
    <source>
        <dbReference type="ARBA" id="ARBA00005952"/>
    </source>
</evidence>
<dbReference type="GO" id="GO:0005829">
    <property type="term" value="C:cytosol"/>
    <property type="evidence" value="ECO:0007669"/>
    <property type="project" value="TreeGrafter"/>
</dbReference>
<keyword evidence="4 6" id="KW-0805">Transcription regulation</keyword>
<evidence type="ECO:0000313" key="8">
    <source>
        <dbReference type="EMBL" id="AEE95983.1"/>
    </source>
</evidence>
<accession>F4A180</accession>
<dbReference type="GO" id="GO:0031564">
    <property type="term" value="P:transcription antitermination"/>
    <property type="evidence" value="ECO:0007669"/>
    <property type="project" value="UniProtKB-KW"/>
</dbReference>
<dbReference type="eggNOG" id="COG0781">
    <property type="taxonomic scope" value="Bacteria"/>
</dbReference>
<proteinExistence type="inferred from homology"/>
<dbReference type="AlphaFoldDB" id="F4A180"/>
<keyword evidence="5 6" id="KW-0804">Transcription</keyword>
<dbReference type="InterPro" id="IPR011605">
    <property type="entry name" value="NusB_fam"/>
</dbReference>
<sequence length="134" mass="15238">MSRRQARQDAVCLMYEIDMQDGDSDDILERFFNTHALNEADAKYIDEIVKLALEHRDDIDRGIEQSCGRKIEYLAKMDLAILRIAAAEMLYMPSVPHRVSIDEAVELAKRYGDDMSPTFINGVLAGLMKQLTKA</sequence>
<feature type="domain" description="NusB/RsmB/TIM44" evidence="7">
    <location>
        <begin position="4"/>
        <end position="128"/>
    </location>
</feature>
<dbReference type="RefSeq" id="WP_013780413.1">
    <property type="nucleotide sequence ID" value="NC_015520.1"/>
</dbReference>